<gene>
    <name evidence="2" type="ORF">YA0853_10395</name>
</gene>
<evidence type="ECO:0000313" key="2">
    <source>
        <dbReference type="EMBL" id="MBI6624084.1"/>
    </source>
</evidence>
<dbReference type="RefSeq" id="WP_198712320.1">
    <property type="nucleotide sequence ID" value="NZ_JAEILH010000014.1"/>
</dbReference>
<reference evidence="2" key="1">
    <citation type="submission" date="2020-12" db="EMBL/GenBank/DDBJ databases">
        <title>Comparative genomic insights into the epidemiology and virulence of plant pathogenic Pseudomonads from Turkey.</title>
        <authorList>
            <person name="Dillon M."/>
            <person name="Ruiz-Bedoya T."/>
            <person name="Bendalovic-Torma C."/>
            <person name="Guttman K.M."/>
            <person name="Kwak H."/>
            <person name="Middleton M.A."/>
            <person name="Wang P.W."/>
            <person name="Horuz S."/>
            <person name="Aysan Y."/>
            <person name="Guttman D.S."/>
        </authorList>
    </citation>
    <scope>NUCLEOTIDE SEQUENCE</scope>
    <source>
        <strain evidence="2">S5_IA_3a</strain>
    </source>
</reference>
<sequence>MKTLESTRPTSNFASDVAGQYPSITTEPGSTGAVVGNRTFAQVPDTPEARAKADAQLGKPYAIALATRSYQTSIAQSDIQVAPESTLGRWRTLLDSAFKSPGFLAWAKEQGLDLKSVKLDPYLGELTGIVNGKMKTFSLKDDSGWADISRVLLSIARVIAPMPGQAFNYPWPEGKVPSYTVGRFYGEPIDLSPSQAAAHREKLKAGATFEFAPLQHASQRSIEALAQQNEALGNDANRHALLEALRSLKGDADGKIDLNNARVPIDRRSSLYLTEQRQEMSLAQLLEKQGHKLPGDSTQAHALADALSFDLVHRSPGTDAGGVRHIVGQLNKTLVRKMKAVVGDWKLKHANQALEPQAGAGAGSLLHSLITGLSPAAKKDIAHNPSSALDQLIRSPEAQALGKAIQEKLRLAESPTAAIEALTAALVQELDPNSGRSRFNLAGYNLYQLDNAGVSVAEIVKRFTAYLETKVGVAAAPLAARLLLSAVAPEFLVKDIPPDLANSSHTWTTFSTAVALVEQEAPGASANMTFSQVIRYAEAQLGILDGDFELAAASKDAVTAWGIVNQVIKSNPNGQYTIEEVEKSQEVLEKQKKELKWAGAELMKPAPTRRDVALAEFKRVFPDVDPTKASLRSINDKNYVVSPLDVYMTKSSLPDWLDFWVSKDEKELPWKSIKSRFSELATDIDKKFSDRFGEYTKSQTAARAVLFKYHLSLLPFAVQERIKKSDVTFMGLSRPFLETELKSNTGLSLHPAEVLREPTPRELMALEGGHGVLMKVEGADGKVEYYSYYPTSGEFIKEQGVPQERVDFDDSKYFPSGTKARVSGTYDVFKKFGETNHKQDLTGVSEEEKVPYFSRRNGALASVVGNFFTKNFGELKGAAYGETIIEKNIKGNKAVNDFLLSLIPFYDGIDEAIKGQVVGAVTNIVFDILGFLIPGLGAAKKAAKAGKSLGKILKRSILAGVGASVGVTDAIDLPKNVYRGLGALGKDAKKLYKHADEILPRLKGNYRTYDVTRVYKEGDVVKGFHQVESDGVRMPVIAIFRKGAWYAYSTVKNTPFGPQLVQFGVLSQTMPSQQ</sequence>
<comment type="caution">
    <text evidence="2">The sequence shown here is derived from an EMBL/GenBank/DDBJ whole genome shotgun (WGS) entry which is preliminary data.</text>
</comment>
<proteinExistence type="predicted"/>
<evidence type="ECO:0000313" key="3">
    <source>
        <dbReference type="Proteomes" id="UP000645865"/>
    </source>
</evidence>
<protein>
    <submittedName>
        <fullName evidence="2">Uncharacterized protein</fullName>
    </submittedName>
</protein>
<dbReference type="Proteomes" id="UP000645865">
    <property type="component" value="Unassembled WGS sequence"/>
</dbReference>
<organism evidence="2 3">
    <name type="scientific">Pseudomonas rhodesiae</name>
    <dbReference type="NCBI Taxonomy" id="76760"/>
    <lineage>
        <taxon>Bacteria</taxon>
        <taxon>Pseudomonadati</taxon>
        <taxon>Pseudomonadota</taxon>
        <taxon>Gammaproteobacteria</taxon>
        <taxon>Pseudomonadales</taxon>
        <taxon>Pseudomonadaceae</taxon>
        <taxon>Pseudomonas</taxon>
    </lineage>
</organism>
<feature type="compositionally biased region" description="Polar residues" evidence="1">
    <location>
        <begin position="1"/>
        <end position="14"/>
    </location>
</feature>
<dbReference type="EMBL" id="JAEILH010000014">
    <property type="protein sequence ID" value="MBI6624084.1"/>
    <property type="molecule type" value="Genomic_DNA"/>
</dbReference>
<name>A0A8I1E356_9PSED</name>
<dbReference type="AlphaFoldDB" id="A0A8I1E356"/>
<evidence type="ECO:0000256" key="1">
    <source>
        <dbReference type="SAM" id="MobiDB-lite"/>
    </source>
</evidence>
<accession>A0A8I1E356</accession>
<feature type="region of interest" description="Disordered" evidence="1">
    <location>
        <begin position="1"/>
        <end position="22"/>
    </location>
</feature>